<dbReference type="InterPro" id="IPR014044">
    <property type="entry name" value="CAP_dom"/>
</dbReference>
<evidence type="ECO:0000313" key="7">
    <source>
        <dbReference type="Proteomes" id="UP001603857"/>
    </source>
</evidence>
<dbReference type="Pfam" id="PF00188">
    <property type="entry name" value="CAP"/>
    <property type="match status" value="1"/>
</dbReference>
<dbReference type="PRINTS" id="PR00837">
    <property type="entry name" value="V5TPXLIKE"/>
</dbReference>
<dbReference type="Gene3D" id="1.10.3270.10">
    <property type="entry name" value="HMGR, N-terminal domain"/>
    <property type="match status" value="1"/>
</dbReference>
<dbReference type="AlphaFoldDB" id="A0ABD1N720"/>
<dbReference type="Proteomes" id="UP001603857">
    <property type="component" value="Unassembled WGS sequence"/>
</dbReference>
<comment type="similarity">
    <text evidence="1">Belongs to the CRISP family.</text>
</comment>
<evidence type="ECO:0000256" key="4">
    <source>
        <dbReference type="ARBA" id="ARBA00023157"/>
    </source>
</evidence>
<dbReference type="InterPro" id="IPR023282">
    <property type="entry name" value="HMG_CoA_Rdtase_N"/>
</dbReference>
<name>A0ABD1N720_9FABA</name>
<dbReference type="Gene3D" id="3.40.33.10">
    <property type="entry name" value="CAP"/>
    <property type="match status" value="1"/>
</dbReference>
<dbReference type="InterPro" id="IPR035940">
    <property type="entry name" value="CAP_sf"/>
</dbReference>
<evidence type="ECO:0000256" key="1">
    <source>
        <dbReference type="ARBA" id="ARBA00009923"/>
    </source>
</evidence>
<proteinExistence type="inferred from homology"/>
<dbReference type="PROSITE" id="PS01010">
    <property type="entry name" value="CRISP_2"/>
    <property type="match status" value="1"/>
</dbReference>
<keyword evidence="3" id="KW-0611">Plant defense</keyword>
<keyword evidence="7" id="KW-1185">Reference proteome</keyword>
<dbReference type="PANTHER" id="PTHR10334">
    <property type="entry name" value="CYSTEINE-RICH SECRETORY PROTEIN-RELATED"/>
    <property type="match status" value="1"/>
</dbReference>
<dbReference type="InterPro" id="IPR018244">
    <property type="entry name" value="Allrgn_V5/Tpx1_CS"/>
</dbReference>
<evidence type="ECO:0000256" key="3">
    <source>
        <dbReference type="ARBA" id="ARBA00022821"/>
    </source>
</evidence>
<reference evidence="6 7" key="1">
    <citation type="submission" date="2024-08" db="EMBL/GenBank/DDBJ databases">
        <title>Insights into the chromosomal genome structure of Flemingia macrophylla.</title>
        <authorList>
            <person name="Ding Y."/>
            <person name="Zhao Y."/>
            <person name="Bi W."/>
            <person name="Wu M."/>
            <person name="Zhao G."/>
            <person name="Gong Y."/>
            <person name="Li W."/>
            <person name="Zhang P."/>
        </authorList>
    </citation>
    <scope>NUCLEOTIDE SEQUENCE [LARGE SCALE GENOMIC DNA]</scope>
    <source>
        <strain evidence="6">DYQJB</strain>
        <tissue evidence="6">Leaf</tissue>
    </source>
</reference>
<keyword evidence="2" id="KW-0732">Signal</keyword>
<comment type="caution">
    <text evidence="6">The sequence shown here is derived from an EMBL/GenBank/DDBJ whole genome shotgun (WGS) entry which is preliminary data.</text>
</comment>
<dbReference type="SMART" id="SM00198">
    <property type="entry name" value="SCP"/>
    <property type="match status" value="1"/>
</dbReference>
<dbReference type="SUPFAM" id="SSF55797">
    <property type="entry name" value="PR-1-like"/>
    <property type="match status" value="1"/>
</dbReference>
<dbReference type="InterPro" id="IPR001283">
    <property type="entry name" value="CRISP-related"/>
</dbReference>
<organism evidence="6 7">
    <name type="scientific">Flemingia macrophylla</name>
    <dbReference type="NCBI Taxonomy" id="520843"/>
    <lineage>
        <taxon>Eukaryota</taxon>
        <taxon>Viridiplantae</taxon>
        <taxon>Streptophyta</taxon>
        <taxon>Embryophyta</taxon>
        <taxon>Tracheophyta</taxon>
        <taxon>Spermatophyta</taxon>
        <taxon>Magnoliopsida</taxon>
        <taxon>eudicotyledons</taxon>
        <taxon>Gunneridae</taxon>
        <taxon>Pentapetalae</taxon>
        <taxon>rosids</taxon>
        <taxon>fabids</taxon>
        <taxon>Fabales</taxon>
        <taxon>Fabaceae</taxon>
        <taxon>Papilionoideae</taxon>
        <taxon>50 kb inversion clade</taxon>
        <taxon>NPAAA clade</taxon>
        <taxon>indigoferoid/millettioid clade</taxon>
        <taxon>Phaseoleae</taxon>
        <taxon>Flemingia</taxon>
    </lineage>
</organism>
<dbReference type="PROSITE" id="PS50065">
    <property type="entry name" value="HMG_COA_REDUCTASE_4"/>
    <property type="match status" value="1"/>
</dbReference>
<evidence type="ECO:0000256" key="2">
    <source>
        <dbReference type="ARBA" id="ARBA00022729"/>
    </source>
</evidence>
<sequence>MGLDFVRAIVSDAIPSYSLESRLVDCNLIAKIRHTTVERLVGRSLDGLPLEGFDYESMHLGVVLGDADRVHAYFRGISLAQNSPKDFLDEHNKARVEVGVPPLKWNDTVAEYAQNYANSKIKTCEMEHSFGPYGENLAEGYNEMLGTDAVKFWLTEKQFYDHKSNECVKDECGHYTQVVWGTSTHLGCARAKCDNGWMFVICNYDPPGNIIGQKPF</sequence>
<keyword evidence="4" id="KW-1015">Disulfide bond</keyword>
<protein>
    <recommendedName>
        <fullName evidence="5">SCP domain-containing protein</fullName>
    </recommendedName>
</protein>
<dbReference type="GO" id="GO:0098542">
    <property type="term" value="P:defense response to other organism"/>
    <property type="evidence" value="ECO:0007669"/>
    <property type="project" value="UniProtKB-ARBA"/>
</dbReference>
<dbReference type="CDD" id="cd05381">
    <property type="entry name" value="CAP_PR-1"/>
    <property type="match status" value="1"/>
</dbReference>
<evidence type="ECO:0000313" key="6">
    <source>
        <dbReference type="EMBL" id="KAL2343903.1"/>
    </source>
</evidence>
<gene>
    <name evidence="6" type="ORF">Fmac_005188</name>
</gene>
<dbReference type="InterPro" id="IPR002202">
    <property type="entry name" value="HMG_CoA_Rdtase"/>
</dbReference>
<dbReference type="PROSITE" id="PS01009">
    <property type="entry name" value="CRISP_1"/>
    <property type="match status" value="1"/>
</dbReference>
<feature type="domain" description="SCP" evidence="5">
    <location>
        <begin position="82"/>
        <end position="212"/>
    </location>
</feature>
<accession>A0ABD1N720</accession>
<evidence type="ECO:0000259" key="5">
    <source>
        <dbReference type="SMART" id="SM00198"/>
    </source>
</evidence>
<dbReference type="FunFam" id="3.40.33.10:FF:000006">
    <property type="entry name" value="Putative pathogenesis-related protein 1"/>
    <property type="match status" value="1"/>
</dbReference>
<dbReference type="EMBL" id="JBGMDY010000002">
    <property type="protein sequence ID" value="KAL2343903.1"/>
    <property type="molecule type" value="Genomic_DNA"/>
</dbReference>